<accession>A0A835H272</accession>
<comment type="catalytic activity">
    <reaction evidence="6">
        <text>a chalcone = a flavanone.</text>
        <dbReference type="EC" id="5.5.1.6"/>
    </reaction>
</comment>
<dbReference type="InterPro" id="IPR044164">
    <property type="entry name" value="CFI"/>
</dbReference>
<evidence type="ECO:0000256" key="3">
    <source>
        <dbReference type="ARBA" id="ARBA00023235"/>
    </source>
</evidence>
<comment type="pathway">
    <text evidence="1">Secondary metabolite biosynthesis; flavonoid biosynthesis.</text>
</comment>
<sequence length="227" mass="25183">MARQNTVTEVKVEDITFSPTIIKPPGSTNTFFLGGAGVRGLQIQDKFIKFTAIAVYLEEEKAIPFLALKWKGKTVDELENSDDFYLDIITGPFEKIVLVKMISQLMGQQYAMGLTENCIKFWKTLGNYTESKDKGLLEELIQVFQDEIFPPNSTILFTQSSPTLTIGFSEDGSIPKEGKANIENKRLSEAILGTVLCKGGVSPAARRSLAVRLCDLFKVEEQKAAKC</sequence>
<dbReference type="Gene3D" id="3.50.70.10">
    <property type="match status" value="1"/>
</dbReference>
<evidence type="ECO:0000259" key="8">
    <source>
        <dbReference type="Pfam" id="PF02431"/>
    </source>
</evidence>
<keyword evidence="10" id="KW-1185">Reference proteome</keyword>
<evidence type="ECO:0000256" key="1">
    <source>
        <dbReference type="ARBA" id="ARBA00004966"/>
    </source>
</evidence>
<gene>
    <name evidence="9" type="ORF">IFM89_008902</name>
</gene>
<evidence type="ECO:0000256" key="7">
    <source>
        <dbReference type="RuleBase" id="RU361158"/>
    </source>
</evidence>
<proteinExistence type="inferred from homology"/>
<dbReference type="OrthoDB" id="1903537at2759"/>
<evidence type="ECO:0000256" key="2">
    <source>
        <dbReference type="ARBA" id="ARBA00007166"/>
    </source>
</evidence>
<dbReference type="AlphaFoldDB" id="A0A835H272"/>
<dbReference type="InterPro" id="IPR036298">
    <property type="entry name" value="Chalcone_isomerase_sf"/>
</dbReference>
<dbReference type="PANTHER" id="PTHR28039">
    <property type="entry name" value="CHALCONE--FLAVONONE ISOMERASE 1-RELATED"/>
    <property type="match status" value="1"/>
</dbReference>
<dbReference type="EMBL" id="JADFTS010000008">
    <property type="protein sequence ID" value="KAF9591856.1"/>
    <property type="molecule type" value="Genomic_DNA"/>
</dbReference>
<dbReference type="Pfam" id="PF02431">
    <property type="entry name" value="Chalcone"/>
    <property type="match status" value="1"/>
</dbReference>
<organism evidence="9 10">
    <name type="scientific">Coptis chinensis</name>
    <dbReference type="NCBI Taxonomy" id="261450"/>
    <lineage>
        <taxon>Eukaryota</taxon>
        <taxon>Viridiplantae</taxon>
        <taxon>Streptophyta</taxon>
        <taxon>Embryophyta</taxon>
        <taxon>Tracheophyta</taxon>
        <taxon>Spermatophyta</taxon>
        <taxon>Magnoliopsida</taxon>
        <taxon>Ranunculales</taxon>
        <taxon>Ranunculaceae</taxon>
        <taxon>Coptidoideae</taxon>
        <taxon>Coptis</taxon>
    </lineage>
</organism>
<reference evidence="9 10" key="1">
    <citation type="submission" date="2020-10" db="EMBL/GenBank/DDBJ databases">
        <title>The Coptis chinensis genome and diversification of protoberbering-type alkaloids.</title>
        <authorList>
            <person name="Wang B."/>
            <person name="Shu S."/>
            <person name="Song C."/>
            <person name="Liu Y."/>
        </authorList>
    </citation>
    <scope>NUCLEOTIDE SEQUENCE [LARGE SCALE GENOMIC DNA]</scope>
    <source>
        <strain evidence="9">HL-2020</strain>
        <tissue evidence="9">Leaf</tissue>
    </source>
</reference>
<comment type="caution">
    <text evidence="9">The sequence shown here is derived from an EMBL/GenBank/DDBJ whole genome shotgun (WGS) entry which is preliminary data.</text>
</comment>
<dbReference type="GO" id="GO:0009813">
    <property type="term" value="P:flavonoid biosynthetic process"/>
    <property type="evidence" value="ECO:0007669"/>
    <property type="project" value="UniProtKB-UniPathway"/>
</dbReference>
<evidence type="ECO:0000256" key="4">
    <source>
        <dbReference type="ARBA" id="ARBA00023241"/>
    </source>
</evidence>
<dbReference type="PANTHER" id="PTHR28039:SF8">
    <property type="entry name" value="CHALCONE--FLAVANONE ISOMERASE 1-RELATED"/>
    <property type="match status" value="1"/>
</dbReference>
<protein>
    <recommendedName>
        <fullName evidence="7">Chalcone-flavonone isomerase family protein</fullName>
    </recommendedName>
</protein>
<evidence type="ECO:0000313" key="9">
    <source>
        <dbReference type="EMBL" id="KAF9591856.1"/>
    </source>
</evidence>
<keyword evidence="4" id="KW-0284">Flavonoid biosynthesis</keyword>
<name>A0A835H272_9MAGN</name>
<evidence type="ECO:0000256" key="6">
    <source>
        <dbReference type="ARBA" id="ARBA00034056"/>
    </source>
</evidence>
<comment type="similarity">
    <text evidence="2 7">Belongs to the chalcone isomerase family.</text>
</comment>
<dbReference type="Gene3D" id="1.10.890.20">
    <property type="match status" value="1"/>
</dbReference>
<keyword evidence="3" id="KW-0413">Isomerase</keyword>
<dbReference type="InterPro" id="IPR016088">
    <property type="entry name" value="Chalcone_isomerase_3-sand"/>
</dbReference>
<evidence type="ECO:0000256" key="5">
    <source>
        <dbReference type="ARBA" id="ARBA00025429"/>
    </source>
</evidence>
<dbReference type="Proteomes" id="UP000631114">
    <property type="component" value="Unassembled WGS sequence"/>
</dbReference>
<dbReference type="UniPathway" id="UPA00154"/>
<dbReference type="GO" id="GO:0045430">
    <property type="term" value="F:chalcone isomerase activity"/>
    <property type="evidence" value="ECO:0007669"/>
    <property type="project" value="UniProtKB-EC"/>
</dbReference>
<evidence type="ECO:0000313" key="10">
    <source>
        <dbReference type="Proteomes" id="UP000631114"/>
    </source>
</evidence>
<dbReference type="InterPro" id="IPR016089">
    <property type="entry name" value="Chalcone_isomerase_bundle_sf"/>
</dbReference>
<comment type="function">
    <text evidence="5">Catalyzes the intramolecular cyclization of bicyclic chalcones into tricyclic (S)-flavanones. Responsible for the isomerization of 4,2',4',6'-tetrahydroxychalcone (also termed chalcone) into naringenin.</text>
</comment>
<feature type="domain" description="Chalcone isomerase" evidence="8">
    <location>
        <begin position="12"/>
        <end position="215"/>
    </location>
</feature>
<dbReference type="SUPFAM" id="SSF54626">
    <property type="entry name" value="Chalcone isomerase"/>
    <property type="match status" value="1"/>
</dbReference>
<dbReference type="InterPro" id="IPR016087">
    <property type="entry name" value="Chalcone_isomerase"/>
</dbReference>